<dbReference type="STRING" id="1302689.RG47T_5019"/>
<comment type="caution">
    <text evidence="1">The sequence shown here is derived from an EMBL/GenBank/DDBJ whole genome shotgun (WGS) entry which is preliminary data.</text>
</comment>
<dbReference type="AlphaFoldDB" id="A0A1Q6A699"/>
<sequence length="51" mass="6116">MFAKIHKKQIHNDSLSAFNKMMIIQLPTKLIDKLIKDIYECDCYLPTNKRY</sequence>
<organism evidence="1 2">
    <name type="scientific">Mucilaginibacter polytrichastri</name>
    <dbReference type="NCBI Taxonomy" id="1302689"/>
    <lineage>
        <taxon>Bacteria</taxon>
        <taxon>Pseudomonadati</taxon>
        <taxon>Bacteroidota</taxon>
        <taxon>Sphingobacteriia</taxon>
        <taxon>Sphingobacteriales</taxon>
        <taxon>Sphingobacteriaceae</taxon>
        <taxon>Mucilaginibacter</taxon>
    </lineage>
</organism>
<proteinExistence type="predicted"/>
<gene>
    <name evidence="1" type="ORF">RG47T_5019</name>
</gene>
<name>A0A1Q6A699_9SPHI</name>
<evidence type="ECO:0000313" key="2">
    <source>
        <dbReference type="Proteomes" id="UP000186720"/>
    </source>
</evidence>
<dbReference type="EMBL" id="MPPL01000001">
    <property type="protein sequence ID" value="OKS89535.1"/>
    <property type="molecule type" value="Genomic_DNA"/>
</dbReference>
<accession>A0A1Q6A699</accession>
<evidence type="ECO:0000313" key="1">
    <source>
        <dbReference type="EMBL" id="OKS89535.1"/>
    </source>
</evidence>
<reference evidence="1 2" key="1">
    <citation type="submission" date="2016-11" db="EMBL/GenBank/DDBJ databases">
        <title>Whole Genome Sequencing of Mucilaginibacter polytrichastri RG4-7(T) isolated from the moss sample.</title>
        <authorList>
            <person name="Li Y."/>
        </authorList>
    </citation>
    <scope>NUCLEOTIDE SEQUENCE [LARGE SCALE GENOMIC DNA]</scope>
    <source>
        <strain evidence="1 2">RG4-7</strain>
    </source>
</reference>
<protein>
    <submittedName>
        <fullName evidence="1">Uncharacterized protein</fullName>
    </submittedName>
</protein>
<dbReference type="Proteomes" id="UP000186720">
    <property type="component" value="Unassembled WGS sequence"/>
</dbReference>
<keyword evidence="2" id="KW-1185">Reference proteome</keyword>